<dbReference type="EMBL" id="CAMXCT030001166">
    <property type="protein sequence ID" value="CAL4774735.1"/>
    <property type="molecule type" value="Genomic_DNA"/>
</dbReference>
<feature type="compositionally biased region" description="Basic and acidic residues" evidence="1">
    <location>
        <begin position="363"/>
        <end position="406"/>
    </location>
</feature>
<feature type="compositionally biased region" description="Low complexity" evidence="1">
    <location>
        <begin position="448"/>
        <end position="466"/>
    </location>
</feature>
<feature type="region of interest" description="Disordered" evidence="1">
    <location>
        <begin position="361"/>
        <end position="482"/>
    </location>
</feature>
<evidence type="ECO:0000313" key="2">
    <source>
        <dbReference type="EMBL" id="CAI3987423.1"/>
    </source>
</evidence>
<name>A0A9P1FT52_9DINO</name>
<proteinExistence type="predicted"/>
<reference evidence="2" key="1">
    <citation type="submission" date="2022-10" db="EMBL/GenBank/DDBJ databases">
        <authorList>
            <person name="Chen Y."/>
            <person name="Dougan E. K."/>
            <person name="Chan C."/>
            <person name="Rhodes N."/>
            <person name="Thang M."/>
        </authorList>
    </citation>
    <scope>NUCLEOTIDE SEQUENCE</scope>
</reference>
<dbReference type="EMBL" id="CAMXCT020001166">
    <property type="protein sequence ID" value="CAL1140798.1"/>
    <property type="molecule type" value="Genomic_DNA"/>
</dbReference>
<feature type="compositionally biased region" description="Low complexity" evidence="1">
    <location>
        <begin position="261"/>
        <end position="276"/>
    </location>
</feature>
<keyword evidence="4" id="KW-1185">Reference proteome</keyword>
<evidence type="ECO:0000313" key="4">
    <source>
        <dbReference type="Proteomes" id="UP001152797"/>
    </source>
</evidence>
<sequence length="606" mass="66530">MSSPEATKEIIFNNLEGLKQAWDNSESIRTRLRQFQRLLVDRRKGFEEEAPAGAVAKTNENARANEEVLRPLLKKVAVAGLNAVPCIDALQDEILKMHKANGFAPTASVVSDEAWSFRYLLSLVKGLTYKEKPPKDDIFKSMLTDLGVDVANWKPAMKKQPRQEPENSDKTEKLAPAVAPAAKLEGNHVVSKEAAPAARESASVCGPLPASDIGHLTAMVGPCDAQAQKGLPPSMLQLALKRQYILQMLKQKAEGAKSEDLASSLVGKSSSSSSLGSDMDLLQTLPLEMAPDMLSANKETCPKATAEQKAEGMPIETVARPLVGVDKAPVLAAAAAELVKDAQQPSNPDVSEEFRRKQLNMRLSEKEHQEAERAAAKEAKKSMPKAEPKRRGRPRKTDDEPACEKAKKPRSKSKATAAPAKGTSEDKPVAETCVVESQGRRKKREVAEAVAATSPAPAAEAVSAPVKRSRRANKGDSSPDVDQTLVPEILKVMDRFKRQNYDKEKDTWHEQPDTPWIRSVVYWTRDAVGVKVQTPTGWSQKFYFSRKFITIAVNIWLANKMIDFLKGHDASFADSPEAVQHYYMLLLTAAAAHDRYEQLRASVPSE</sequence>
<dbReference type="EMBL" id="CAMXCT010001166">
    <property type="protein sequence ID" value="CAI3987423.1"/>
    <property type="molecule type" value="Genomic_DNA"/>
</dbReference>
<dbReference type="Proteomes" id="UP001152797">
    <property type="component" value="Unassembled WGS sequence"/>
</dbReference>
<protein>
    <submittedName>
        <fullName evidence="2">Uncharacterized protein</fullName>
    </submittedName>
</protein>
<organism evidence="2">
    <name type="scientific">Cladocopium goreaui</name>
    <dbReference type="NCBI Taxonomy" id="2562237"/>
    <lineage>
        <taxon>Eukaryota</taxon>
        <taxon>Sar</taxon>
        <taxon>Alveolata</taxon>
        <taxon>Dinophyceae</taxon>
        <taxon>Suessiales</taxon>
        <taxon>Symbiodiniaceae</taxon>
        <taxon>Cladocopium</taxon>
    </lineage>
</organism>
<feature type="region of interest" description="Disordered" evidence="1">
    <location>
        <begin position="256"/>
        <end position="276"/>
    </location>
</feature>
<comment type="caution">
    <text evidence="2">The sequence shown here is derived from an EMBL/GenBank/DDBJ whole genome shotgun (WGS) entry which is preliminary data.</text>
</comment>
<evidence type="ECO:0000313" key="3">
    <source>
        <dbReference type="EMBL" id="CAL1140798.1"/>
    </source>
</evidence>
<reference evidence="3" key="2">
    <citation type="submission" date="2024-04" db="EMBL/GenBank/DDBJ databases">
        <authorList>
            <person name="Chen Y."/>
            <person name="Shah S."/>
            <person name="Dougan E. K."/>
            <person name="Thang M."/>
            <person name="Chan C."/>
        </authorList>
    </citation>
    <scope>NUCLEOTIDE SEQUENCE [LARGE SCALE GENOMIC DNA]</scope>
</reference>
<evidence type="ECO:0000256" key="1">
    <source>
        <dbReference type="SAM" id="MobiDB-lite"/>
    </source>
</evidence>
<gene>
    <name evidence="2" type="ORF">C1SCF055_LOCUS14694</name>
</gene>
<accession>A0A9P1FT52</accession>
<dbReference type="AlphaFoldDB" id="A0A9P1FT52"/>